<gene>
    <name evidence="3" type="primary">ATP8</name>
</gene>
<keyword evidence="3" id="KW-0496">Mitochondrion</keyword>
<proteinExistence type="predicted"/>
<evidence type="ECO:0000313" key="3">
    <source>
        <dbReference type="EMBL" id="AOZ71846.1"/>
    </source>
</evidence>
<keyword evidence="2" id="KW-1133">Transmembrane helix</keyword>
<organism evidence="3">
    <name type="scientific">Omphalius nigerrimus</name>
    <dbReference type="NCBI Taxonomy" id="1906928"/>
    <lineage>
        <taxon>Eukaryota</taxon>
        <taxon>Metazoa</taxon>
        <taxon>Spiralia</taxon>
        <taxon>Lophotrochozoa</taxon>
        <taxon>Mollusca</taxon>
        <taxon>Gastropoda</taxon>
        <taxon>Vetigastropoda</taxon>
        <taxon>Trochida</taxon>
        <taxon>Trochoidea</taxon>
        <taxon>Tegulidae</taxon>
        <taxon>Omphalius</taxon>
    </lineage>
</organism>
<keyword evidence="2" id="KW-0812">Transmembrane</keyword>
<dbReference type="GeneID" id="30219627"/>
<protein>
    <submittedName>
        <fullName evidence="3">ATP synthase subunit 8</fullName>
    </submittedName>
</protein>
<dbReference type="AlphaFoldDB" id="A0A1I9SSX6"/>
<accession>A0A1I9SSX6</accession>
<evidence type="ECO:0000256" key="2">
    <source>
        <dbReference type="SAM" id="Phobius"/>
    </source>
</evidence>
<dbReference type="EMBL" id="KX298895">
    <property type="protein sequence ID" value="AOZ71846.1"/>
    <property type="molecule type" value="Genomic_DNA"/>
</dbReference>
<reference evidence="3" key="1">
    <citation type="journal article" date="2016" name="J. Molluscan Stud.">
        <title>Eight new mitogenomes for exploring the phylogeny and classification of Vetigastropoda.</title>
        <authorList>
            <person name="Lee H."/>
            <person name="Samadi S."/>
            <person name="Puillandre N."/>
            <person name="Tsai M.-H."/>
            <person name="Dai C.-F."/>
            <person name="Chen W.-J."/>
        </authorList>
    </citation>
    <scope>NUCLEOTIDE SEQUENCE</scope>
</reference>
<dbReference type="RefSeq" id="YP_009318365.1">
    <property type="nucleotide sequence ID" value="NC_031862.1"/>
</dbReference>
<geneLocation type="mitochondrion" evidence="3"/>
<name>A0A1I9SSX6_9VEST</name>
<keyword evidence="2" id="KW-0472">Membrane</keyword>
<feature type="transmembrane region" description="Helical" evidence="2">
    <location>
        <begin position="6"/>
        <end position="29"/>
    </location>
</feature>
<sequence>MPQLAPVNWLLLFFLFWFAVGITSTLIWWSSKTEYKIQGVSSPKNSNVSGTELKSWNW</sequence>
<dbReference type="CTD" id="4509"/>
<evidence type="ECO:0000256" key="1">
    <source>
        <dbReference type="SAM" id="MobiDB-lite"/>
    </source>
</evidence>
<feature type="region of interest" description="Disordered" evidence="1">
    <location>
        <begin position="39"/>
        <end position="58"/>
    </location>
</feature>